<feature type="compositionally biased region" description="Low complexity" evidence="4">
    <location>
        <begin position="13"/>
        <end position="37"/>
    </location>
</feature>
<feature type="region of interest" description="Disordered" evidence="4">
    <location>
        <begin position="1"/>
        <end position="39"/>
    </location>
</feature>
<reference evidence="6 7" key="1">
    <citation type="submission" date="2015-09" db="EMBL/GenBank/DDBJ databases">
        <title>Sorangium comparison.</title>
        <authorList>
            <person name="Zaburannyi N."/>
            <person name="Bunk B."/>
            <person name="Overmann J."/>
            <person name="Mueller R."/>
        </authorList>
    </citation>
    <scope>NUCLEOTIDE SEQUENCE [LARGE SCALE GENOMIC DNA]</scope>
    <source>
        <strain evidence="6 7">So ce26</strain>
    </source>
</reference>
<dbReference type="InterPro" id="IPR001174">
    <property type="entry name" value="HddA/FKP"/>
</dbReference>
<name>A0A2L0EJG0_SORCE</name>
<dbReference type="GO" id="GO:0005524">
    <property type="term" value="F:ATP binding"/>
    <property type="evidence" value="ECO:0007669"/>
    <property type="project" value="UniProtKB-KW"/>
</dbReference>
<proteinExistence type="predicted"/>
<feature type="domain" description="GHMP kinase N-terminal" evidence="5">
    <location>
        <begin position="205"/>
        <end position="284"/>
    </location>
</feature>
<evidence type="ECO:0000256" key="1">
    <source>
        <dbReference type="ARBA" id="ARBA00022741"/>
    </source>
</evidence>
<dbReference type="SUPFAM" id="SSF54211">
    <property type="entry name" value="Ribosomal protein S5 domain 2-like"/>
    <property type="match status" value="1"/>
</dbReference>
<evidence type="ECO:0000256" key="2">
    <source>
        <dbReference type="ARBA" id="ARBA00022777"/>
    </source>
</evidence>
<dbReference type="InterPro" id="IPR020568">
    <property type="entry name" value="Ribosomal_Su5_D2-typ_SF"/>
</dbReference>
<dbReference type="PRINTS" id="PR00960">
    <property type="entry name" value="LMBPPROTEIN"/>
</dbReference>
<evidence type="ECO:0000259" key="5">
    <source>
        <dbReference type="Pfam" id="PF00288"/>
    </source>
</evidence>
<dbReference type="EMBL" id="CP012673">
    <property type="protein sequence ID" value="AUX39430.1"/>
    <property type="molecule type" value="Genomic_DNA"/>
</dbReference>
<evidence type="ECO:0000313" key="7">
    <source>
        <dbReference type="Proteomes" id="UP000238348"/>
    </source>
</evidence>
<dbReference type="Gene3D" id="3.30.230.120">
    <property type="match status" value="1"/>
</dbReference>
<keyword evidence="2" id="KW-0418">Kinase</keyword>
<evidence type="ECO:0000313" key="6">
    <source>
        <dbReference type="EMBL" id="AUX39430.1"/>
    </source>
</evidence>
<dbReference type="InterPro" id="IPR006204">
    <property type="entry name" value="GHMP_kinase_N_dom"/>
</dbReference>
<keyword evidence="1" id="KW-0547">Nucleotide-binding</keyword>
<dbReference type="GO" id="GO:0016301">
    <property type="term" value="F:kinase activity"/>
    <property type="evidence" value="ECO:0007669"/>
    <property type="project" value="UniProtKB-KW"/>
</dbReference>
<dbReference type="Pfam" id="PF00288">
    <property type="entry name" value="GHMP_kinases_N"/>
    <property type="match status" value="1"/>
</dbReference>
<feature type="compositionally biased region" description="Low complexity" evidence="4">
    <location>
        <begin position="168"/>
        <end position="183"/>
    </location>
</feature>
<dbReference type="AlphaFoldDB" id="A0A2L0EJG0"/>
<keyword evidence="3" id="KW-0067">ATP-binding</keyword>
<evidence type="ECO:0000256" key="4">
    <source>
        <dbReference type="SAM" id="MobiDB-lite"/>
    </source>
</evidence>
<feature type="compositionally biased region" description="Basic and acidic residues" evidence="4">
    <location>
        <begin position="1"/>
        <end position="12"/>
    </location>
</feature>
<protein>
    <recommendedName>
        <fullName evidence="5">GHMP kinase N-terminal domain-containing protein</fullName>
    </recommendedName>
</protein>
<keyword evidence="2" id="KW-0808">Transferase</keyword>
<organism evidence="6 7">
    <name type="scientific">Sorangium cellulosum</name>
    <name type="common">Polyangium cellulosum</name>
    <dbReference type="NCBI Taxonomy" id="56"/>
    <lineage>
        <taxon>Bacteria</taxon>
        <taxon>Pseudomonadati</taxon>
        <taxon>Myxococcota</taxon>
        <taxon>Polyangia</taxon>
        <taxon>Polyangiales</taxon>
        <taxon>Polyangiaceae</taxon>
        <taxon>Sorangium</taxon>
    </lineage>
</organism>
<evidence type="ECO:0000256" key="3">
    <source>
        <dbReference type="ARBA" id="ARBA00022840"/>
    </source>
</evidence>
<dbReference type="SUPFAM" id="SSF55060">
    <property type="entry name" value="GHMP Kinase, C-terminal domain"/>
    <property type="match status" value="1"/>
</dbReference>
<feature type="region of interest" description="Disordered" evidence="4">
    <location>
        <begin position="168"/>
        <end position="189"/>
    </location>
</feature>
<gene>
    <name evidence="6" type="ORF">SOCE26_008210</name>
</gene>
<dbReference type="InterPro" id="IPR036554">
    <property type="entry name" value="GHMP_kinase_C_sf"/>
</dbReference>
<dbReference type="Proteomes" id="UP000238348">
    <property type="component" value="Chromosome"/>
</dbReference>
<accession>A0A2L0EJG0</accession>
<sequence length="449" mass="45793">MRSVRAVDRDAGTRGARAPAARGAGEPRPGARAGGPRTRVHAGVRARWALHGWLAPCTTCRRGALRRGPWVCLACRRVAPVLKDDMTTPCGASLSLPAPRPPRSPLRRAVASAPMRVSFAGGGSDLPGVARHGGGRVVGAAIDLRVRAVVEPFDRGWVRMESAARAARAAGHPAEDAGAGAARVLTRRRGDPPRDDVAFRLIEAALSVVGVGDGVAIRIETEMAPGAGLGGSASAAVAALFALRASVGEVAAPEELGREAVAIERERLSNACGAQDQVFAAFGGLLDLSFDARGCSAVRPLPVGSPDLVSALSSGLLLVDTEVRRVSGEVLDRMDAGAAIDARGELVAAAADVARGFEVGSLPLVLSGMRRGAAAKVRLSGPASALALALGQRLDGLGVEVLRVCGAGGGGHVLVWAPAERHARILDALGACVVRRQALGAPGVRAEPG</sequence>